<evidence type="ECO:0000313" key="1">
    <source>
        <dbReference type="EMBL" id="MCE7006968.1"/>
    </source>
</evidence>
<dbReference type="EMBL" id="JAJVCN010000002">
    <property type="protein sequence ID" value="MCE7006968.1"/>
    <property type="molecule type" value="Genomic_DNA"/>
</dbReference>
<accession>A0ABS8ZGL0</accession>
<keyword evidence="2" id="KW-1185">Reference proteome</keyword>
<dbReference type="RefSeq" id="WP_233728373.1">
    <property type="nucleotide sequence ID" value="NZ_JAJVCN010000002.1"/>
</dbReference>
<organism evidence="1 2">
    <name type="scientific">Kibdelosporangium philippinense</name>
    <dbReference type="NCBI Taxonomy" id="211113"/>
    <lineage>
        <taxon>Bacteria</taxon>
        <taxon>Bacillati</taxon>
        <taxon>Actinomycetota</taxon>
        <taxon>Actinomycetes</taxon>
        <taxon>Pseudonocardiales</taxon>
        <taxon>Pseudonocardiaceae</taxon>
        <taxon>Kibdelosporangium</taxon>
    </lineage>
</organism>
<name>A0ABS8ZGL0_9PSEU</name>
<proteinExistence type="predicted"/>
<sequence>MRQFESHGPRARGPAVVWAGLDRGPALVVVDPAGEARHATLPATWRPLAERFQVAWCRVPASGGALWDVEDVLETLAQEQVQADLVASGTVSDAAIALAAQFGATVRSVLLVDPGPGERNSPTLSSDRGVAAGRMRIRVVARSVRDHRNRVEPPMPLGHPDVVGGVLTALAETDQQSTI</sequence>
<evidence type="ECO:0000313" key="2">
    <source>
        <dbReference type="Proteomes" id="UP001521150"/>
    </source>
</evidence>
<protein>
    <submittedName>
        <fullName evidence="1">Uncharacterized protein</fullName>
    </submittedName>
</protein>
<dbReference type="Proteomes" id="UP001521150">
    <property type="component" value="Unassembled WGS sequence"/>
</dbReference>
<gene>
    <name evidence="1" type="ORF">LWC34_29680</name>
</gene>
<comment type="caution">
    <text evidence="1">The sequence shown here is derived from an EMBL/GenBank/DDBJ whole genome shotgun (WGS) entry which is preliminary data.</text>
</comment>
<reference evidence="1 2" key="1">
    <citation type="submission" date="2021-12" db="EMBL/GenBank/DDBJ databases">
        <title>Genome sequence of Kibdelosporangium philippinense ATCC 49844.</title>
        <authorList>
            <person name="Fedorov E.A."/>
            <person name="Omeragic M."/>
            <person name="Shalygina K.F."/>
            <person name="Maclea K.S."/>
        </authorList>
    </citation>
    <scope>NUCLEOTIDE SEQUENCE [LARGE SCALE GENOMIC DNA]</scope>
    <source>
        <strain evidence="1 2">ATCC 49844</strain>
    </source>
</reference>